<reference evidence="2 3" key="1">
    <citation type="journal article" date="2024" name="Chem. Sci.">
        <title>Discovery of megapolipeptins by genome mining of a Burkholderiales bacteria collection.</title>
        <authorList>
            <person name="Paulo B.S."/>
            <person name="Recchia M.J.J."/>
            <person name="Lee S."/>
            <person name="Fergusson C.H."/>
            <person name="Romanowski S.B."/>
            <person name="Hernandez A."/>
            <person name="Krull N."/>
            <person name="Liu D.Y."/>
            <person name="Cavanagh H."/>
            <person name="Bos A."/>
            <person name="Gray C.A."/>
            <person name="Murphy B.T."/>
            <person name="Linington R.G."/>
            <person name="Eustaquio A.S."/>
        </authorList>
    </citation>
    <scope>NUCLEOTIDE SEQUENCE [LARGE SCALE GENOMIC DNA]</scope>
    <source>
        <strain evidence="2 3">RL21-008-BIB-A</strain>
    </source>
</reference>
<proteinExistence type="predicted"/>
<organism evidence="2 3">
    <name type="scientific">Herbaspirillum lusitanum</name>
    <dbReference type="NCBI Taxonomy" id="213312"/>
    <lineage>
        <taxon>Bacteria</taxon>
        <taxon>Pseudomonadati</taxon>
        <taxon>Pseudomonadota</taxon>
        <taxon>Betaproteobacteria</taxon>
        <taxon>Burkholderiales</taxon>
        <taxon>Oxalobacteraceae</taxon>
        <taxon>Herbaspirillum</taxon>
    </lineage>
</organism>
<dbReference type="RefSeq" id="WP_408154321.1">
    <property type="nucleotide sequence ID" value="NZ_JAQQFM010000001.1"/>
</dbReference>
<dbReference type="Proteomes" id="UP001629246">
    <property type="component" value="Unassembled WGS sequence"/>
</dbReference>
<keyword evidence="1" id="KW-1133">Transmembrane helix</keyword>
<evidence type="ECO:0000313" key="3">
    <source>
        <dbReference type="Proteomes" id="UP001629246"/>
    </source>
</evidence>
<feature type="transmembrane region" description="Helical" evidence="1">
    <location>
        <begin position="87"/>
        <end position="107"/>
    </location>
</feature>
<evidence type="ECO:0000256" key="1">
    <source>
        <dbReference type="SAM" id="Phobius"/>
    </source>
</evidence>
<evidence type="ECO:0000313" key="2">
    <source>
        <dbReference type="EMBL" id="MFL9923062.1"/>
    </source>
</evidence>
<feature type="transmembrane region" description="Helical" evidence="1">
    <location>
        <begin position="38"/>
        <end position="59"/>
    </location>
</feature>
<comment type="caution">
    <text evidence="2">The sequence shown here is derived from an EMBL/GenBank/DDBJ whole genome shotgun (WGS) entry which is preliminary data.</text>
</comment>
<dbReference type="EMBL" id="JAQQFM010000001">
    <property type="protein sequence ID" value="MFL9923062.1"/>
    <property type="molecule type" value="Genomic_DNA"/>
</dbReference>
<protein>
    <submittedName>
        <fullName evidence="2">Uncharacterized protein</fullName>
    </submittedName>
</protein>
<keyword evidence="1" id="KW-0472">Membrane</keyword>
<sequence length="108" mass="12014">MIIIWQGFGFLGLLIPFLMSLIAQLATDSIYEKGFYSGHPLISVAVLFISAAVVWLVGVKLNSGPSRLLVDPKTGQQFDFKKKHTMFWIPLQWFSTVVAALALLVAFK</sequence>
<feature type="transmembrane region" description="Helical" evidence="1">
    <location>
        <begin position="7"/>
        <end position="26"/>
    </location>
</feature>
<keyword evidence="3" id="KW-1185">Reference proteome</keyword>
<name>A0ABW9A3W2_9BURK</name>
<keyword evidence="1" id="KW-0812">Transmembrane</keyword>
<accession>A0ABW9A3W2</accession>
<gene>
    <name evidence="2" type="ORF">PQR62_02205</name>
</gene>